<accession>A0A1E1KV52</accession>
<evidence type="ECO:0000313" key="1">
    <source>
        <dbReference type="EMBL" id="CZT02014.1"/>
    </source>
</evidence>
<gene>
    <name evidence="1" type="ORF">RAG0_09337</name>
</gene>
<dbReference type="AlphaFoldDB" id="A0A1E1KV52"/>
<name>A0A1E1KV52_9HELO</name>
<dbReference type="EMBL" id="FJUX01000054">
    <property type="protein sequence ID" value="CZT02014.1"/>
    <property type="molecule type" value="Genomic_DNA"/>
</dbReference>
<evidence type="ECO:0000313" key="2">
    <source>
        <dbReference type="Proteomes" id="UP000178912"/>
    </source>
</evidence>
<reference evidence="2" key="1">
    <citation type="submission" date="2016-03" db="EMBL/GenBank/DDBJ databases">
        <authorList>
            <person name="Guldener U."/>
        </authorList>
    </citation>
    <scope>NUCLEOTIDE SEQUENCE [LARGE SCALE GENOMIC DNA]</scope>
    <source>
        <strain evidence="2">04CH-RAC-A.6.1</strain>
    </source>
</reference>
<dbReference type="Proteomes" id="UP000178912">
    <property type="component" value="Unassembled WGS sequence"/>
</dbReference>
<keyword evidence="2" id="KW-1185">Reference proteome</keyword>
<sequence length="92" mass="10825">MLSRNRKSPNYGTKSHQECVVTAGLLGSRCWTETFAVGDSRHPKRCRLQFSQWLWWSYKQSKNKMKKKKKVNYGVTFLLLVLDGEYEGHEIK</sequence>
<protein>
    <submittedName>
        <fullName evidence="1">Uncharacterized protein</fullName>
    </submittedName>
</protein>
<organism evidence="1 2">
    <name type="scientific">Rhynchosporium agropyri</name>
    <dbReference type="NCBI Taxonomy" id="914238"/>
    <lineage>
        <taxon>Eukaryota</taxon>
        <taxon>Fungi</taxon>
        <taxon>Dikarya</taxon>
        <taxon>Ascomycota</taxon>
        <taxon>Pezizomycotina</taxon>
        <taxon>Leotiomycetes</taxon>
        <taxon>Helotiales</taxon>
        <taxon>Ploettnerulaceae</taxon>
        <taxon>Rhynchosporium</taxon>
    </lineage>
</organism>
<proteinExistence type="predicted"/>